<comment type="caution">
    <text evidence="2">The sequence shown here is derived from an EMBL/GenBank/DDBJ whole genome shotgun (WGS) entry which is preliminary data.</text>
</comment>
<gene>
    <name evidence="2" type="ORF">GCM10025876_03050</name>
</gene>
<protein>
    <submittedName>
        <fullName evidence="2">Uncharacterized protein</fullName>
    </submittedName>
</protein>
<organism evidence="2 3">
    <name type="scientific">Demequina litorisediminis</name>
    <dbReference type="NCBI Taxonomy" id="1849022"/>
    <lineage>
        <taxon>Bacteria</taxon>
        <taxon>Bacillati</taxon>
        <taxon>Actinomycetota</taxon>
        <taxon>Actinomycetes</taxon>
        <taxon>Micrococcales</taxon>
        <taxon>Demequinaceae</taxon>
        <taxon>Demequina</taxon>
    </lineage>
</organism>
<dbReference type="EMBL" id="BSUN01000001">
    <property type="protein sequence ID" value="GMA34101.1"/>
    <property type="molecule type" value="Genomic_DNA"/>
</dbReference>
<sequence length="86" mass="9201">MQRRQAPTSTSPPTSVTTRRPTLARLADLGTGRPFLVDVAHFASEWAWLTAAAEHVADAAGVDTIVSTLNTDPWTAHYASPARATD</sequence>
<accession>A0ABQ6I9H2</accession>
<evidence type="ECO:0000313" key="2">
    <source>
        <dbReference type="EMBL" id="GMA34101.1"/>
    </source>
</evidence>
<dbReference type="Proteomes" id="UP001157125">
    <property type="component" value="Unassembled WGS sequence"/>
</dbReference>
<dbReference type="SUPFAM" id="SSF102705">
    <property type="entry name" value="NIF3 (NGG1p interacting factor 3)-like"/>
    <property type="match status" value="1"/>
</dbReference>
<feature type="region of interest" description="Disordered" evidence="1">
    <location>
        <begin position="1"/>
        <end position="22"/>
    </location>
</feature>
<dbReference type="InterPro" id="IPR036069">
    <property type="entry name" value="DUF34/NIF3_sf"/>
</dbReference>
<keyword evidence="3" id="KW-1185">Reference proteome</keyword>
<proteinExistence type="predicted"/>
<reference evidence="3" key="1">
    <citation type="journal article" date="2019" name="Int. J. Syst. Evol. Microbiol.">
        <title>The Global Catalogue of Microorganisms (GCM) 10K type strain sequencing project: providing services to taxonomists for standard genome sequencing and annotation.</title>
        <authorList>
            <consortium name="The Broad Institute Genomics Platform"/>
            <consortium name="The Broad Institute Genome Sequencing Center for Infectious Disease"/>
            <person name="Wu L."/>
            <person name="Ma J."/>
        </authorList>
    </citation>
    <scope>NUCLEOTIDE SEQUENCE [LARGE SCALE GENOMIC DNA]</scope>
    <source>
        <strain evidence="3">NBRC 112299</strain>
    </source>
</reference>
<evidence type="ECO:0000256" key="1">
    <source>
        <dbReference type="SAM" id="MobiDB-lite"/>
    </source>
</evidence>
<name>A0ABQ6I9H2_9MICO</name>
<evidence type="ECO:0000313" key="3">
    <source>
        <dbReference type="Proteomes" id="UP001157125"/>
    </source>
</evidence>
<feature type="compositionally biased region" description="Low complexity" evidence="1">
    <location>
        <begin position="7"/>
        <end position="21"/>
    </location>
</feature>